<sequence>MYSTRPATSQDYTFLFELKKAAEYEQIHHVFGWDDAVQKQIHKKEWNEAKPTIIEVDNKAIGSFLLRPLEDTGEPLYFSRFFLLPEFHGSGIGSAILKQCLDLADEQEKRVTLCYLQGSRVGRLYKDFGFVITHQDVEFVYMQRIPNSQLRRES</sequence>
<dbReference type="InterPro" id="IPR016181">
    <property type="entry name" value="Acyl_CoA_acyltransferase"/>
</dbReference>
<dbReference type="SUPFAM" id="SSF55729">
    <property type="entry name" value="Acyl-CoA N-acyltransferases (Nat)"/>
    <property type="match status" value="1"/>
</dbReference>
<comment type="caution">
    <text evidence="2">The sequence shown here is derived from an EMBL/GenBank/DDBJ whole genome shotgun (WGS) entry which is preliminary data.</text>
</comment>
<feature type="domain" description="N-acetyltransferase" evidence="1">
    <location>
        <begin position="2"/>
        <end position="152"/>
    </location>
</feature>
<dbReference type="InterPro" id="IPR000182">
    <property type="entry name" value="GNAT_dom"/>
</dbReference>
<protein>
    <submittedName>
        <fullName evidence="2">GNAT family N-acetyltransferase</fullName>
    </submittedName>
</protein>
<name>A0A934MYB9_9GAMM</name>
<dbReference type="AlphaFoldDB" id="A0A934MYB9"/>
<dbReference type="Proteomes" id="UP000628710">
    <property type="component" value="Unassembled WGS sequence"/>
</dbReference>
<organism evidence="2 3">
    <name type="scientific">Marinomonas transparens</name>
    <dbReference type="NCBI Taxonomy" id="2795388"/>
    <lineage>
        <taxon>Bacteria</taxon>
        <taxon>Pseudomonadati</taxon>
        <taxon>Pseudomonadota</taxon>
        <taxon>Gammaproteobacteria</taxon>
        <taxon>Oceanospirillales</taxon>
        <taxon>Oceanospirillaceae</taxon>
        <taxon>Marinomonas</taxon>
    </lineage>
</organism>
<dbReference type="PROSITE" id="PS51186">
    <property type="entry name" value="GNAT"/>
    <property type="match status" value="1"/>
</dbReference>
<dbReference type="EMBL" id="JAEMNX010000001">
    <property type="protein sequence ID" value="MBJ7536290.1"/>
    <property type="molecule type" value="Genomic_DNA"/>
</dbReference>
<dbReference type="GO" id="GO:0016747">
    <property type="term" value="F:acyltransferase activity, transferring groups other than amino-acyl groups"/>
    <property type="evidence" value="ECO:0007669"/>
    <property type="project" value="InterPro"/>
</dbReference>
<evidence type="ECO:0000313" key="3">
    <source>
        <dbReference type="Proteomes" id="UP000628710"/>
    </source>
</evidence>
<proteinExistence type="predicted"/>
<evidence type="ECO:0000259" key="1">
    <source>
        <dbReference type="PROSITE" id="PS51186"/>
    </source>
</evidence>
<reference evidence="2" key="1">
    <citation type="submission" date="2020-12" db="EMBL/GenBank/DDBJ databases">
        <title>Marinomonas arctica sp. nov., a psychrotolerant bacterium isolated from the Arctic.</title>
        <authorList>
            <person name="Zhang Y."/>
        </authorList>
    </citation>
    <scope>NUCLEOTIDE SEQUENCE</scope>
    <source>
        <strain evidence="2">C1424</strain>
    </source>
</reference>
<dbReference type="Pfam" id="PF00583">
    <property type="entry name" value="Acetyltransf_1"/>
    <property type="match status" value="1"/>
</dbReference>
<keyword evidence="3" id="KW-1185">Reference proteome</keyword>
<dbReference type="CDD" id="cd04301">
    <property type="entry name" value="NAT_SF"/>
    <property type="match status" value="1"/>
</dbReference>
<gene>
    <name evidence="2" type="ORF">I8J31_01205</name>
</gene>
<dbReference type="Gene3D" id="3.40.630.30">
    <property type="match status" value="1"/>
</dbReference>
<dbReference type="RefSeq" id="WP_199466362.1">
    <property type="nucleotide sequence ID" value="NZ_JAEMNX010000001.1"/>
</dbReference>
<evidence type="ECO:0000313" key="2">
    <source>
        <dbReference type="EMBL" id="MBJ7536290.1"/>
    </source>
</evidence>
<accession>A0A934MYB9</accession>